<comment type="subcellular location">
    <subcellularLocation>
        <location evidence="1">Secreted</location>
    </subcellularLocation>
</comment>
<dbReference type="Gene3D" id="2.10.70.10">
    <property type="entry name" value="Complement Module, domain 1"/>
    <property type="match status" value="1"/>
</dbReference>
<dbReference type="PANTHER" id="PTHR10500">
    <property type="entry name" value="BETA-MICROSEMINOPROTEIN"/>
    <property type="match status" value="1"/>
</dbReference>
<keyword evidence="6" id="KW-1185">Reference proteome</keyword>
<comment type="similarity">
    <text evidence="2">Belongs to the beta-microseminoprotein family.</text>
</comment>
<dbReference type="Pfam" id="PF05825">
    <property type="entry name" value="PSP94"/>
    <property type="match status" value="1"/>
</dbReference>
<feature type="non-terminal residue" evidence="5">
    <location>
        <position position="76"/>
    </location>
</feature>
<reference evidence="5 6" key="1">
    <citation type="submission" date="2019-09" db="EMBL/GenBank/DDBJ databases">
        <title>Bird 10,000 Genomes (B10K) Project - Family phase.</title>
        <authorList>
            <person name="Zhang G."/>
        </authorList>
    </citation>
    <scope>NUCLEOTIDE SEQUENCE [LARGE SCALE GENOMIC DNA]</scope>
    <source>
        <strain evidence="5">B10K-DU-001-77</strain>
        <tissue evidence="5">Muscle</tissue>
    </source>
</reference>
<accession>A0A7L2JK90</accession>
<evidence type="ECO:0000256" key="3">
    <source>
        <dbReference type="ARBA" id="ARBA00022525"/>
    </source>
</evidence>
<keyword evidence="4" id="KW-1015">Disulfide bond</keyword>
<dbReference type="Proteomes" id="UP000590623">
    <property type="component" value="Unassembled WGS sequence"/>
</dbReference>
<evidence type="ECO:0000313" key="6">
    <source>
        <dbReference type="Proteomes" id="UP000590623"/>
    </source>
</evidence>
<proteinExistence type="inferred from homology"/>
<keyword evidence="3" id="KW-0964">Secreted</keyword>
<dbReference type="PANTHER" id="PTHR10500:SF7">
    <property type="entry name" value="BETA-MICROSEMINOPROTEIN"/>
    <property type="match status" value="1"/>
</dbReference>
<dbReference type="EMBL" id="VWYM01016287">
    <property type="protein sequence ID" value="NXR23959.1"/>
    <property type="molecule type" value="Genomic_DNA"/>
</dbReference>
<evidence type="ECO:0000256" key="2">
    <source>
        <dbReference type="ARBA" id="ARBA00010352"/>
    </source>
</evidence>
<organism evidence="5 6">
    <name type="scientific">Cinclus mexicanus</name>
    <name type="common">American dipper</name>
    <dbReference type="NCBI Taxonomy" id="161649"/>
    <lineage>
        <taxon>Eukaryota</taxon>
        <taxon>Metazoa</taxon>
        <taxon>Chordata</taxon>
        <taxon>Craniata</taxon>
        <taxon>Vertebrata</taxon>
        <taxon>Euteleostomi</taxon>
        <taxon>Archelosauria</taxon>
        <taxon>Archosauria</taxon>
        <taxon>Dinosauria</taxon>
        <taxon>Saurischia</taxon>
        <taxon>Theropoda</taxon>
        <taxon>Coelurosauria</taxon>
        <taxon>Aves</taxon>
        <taxon>Neognathae</taxon>
        <taxon>Neoaves</taxon>
        <taxon>Telluraves</taxon>
        <taxon>Australaves</taxon>
        <taxon>Passeriformes</taxon>
        <taxon>Cinclidae</taxon>
        <taxon>Cinclus</taxon>
    </lineage>
</organism>
<dbReference type="InterPro" id="IPR008735">
    <property type="entry name" value="PSP94"/>
</dbReference>
<comment type="caution">
    <text evidence="5">The sequence shown here is derived from an EMBL/GenBank/DDBJ whole genome shotgun (WGS) entry which is preliminary data.</text>
</comment>
<evidence type="ECO:0000256" key="1">
    <source>
        <dbReference type="ARBA" id="ARBA00004613"/>
    </source>
</evidence>
<evidence type="ECO:0000256" key="4">
    <source>
        <dbReference type="ARBA" id="ARBA00023157"/>
    </source>
</evidence>
<dbReference type="OrthoDB" id="9969981at2759"/>
<name>A0A7L2JK90_CINMU</name>
<dbReference type="Gene3D" id="2.20.25.590">
    <property type="match status" value="1"/>
</dbReference>
<dbReference type="GO" id="GO:0005576">
    <property type="term" value="C:extracellular region"/>
    <property type="evidence" value="ECO:0007669"/>
    <property type="project" value="UniProtKB-SubCell"/>
</dbReference>
<gene>
    <name evidence="5" type="primary">Msmb_0</name>
    <name evidence="5" type="ORF">CINMEX_R04685</name>
</gene>
<evidence type="ECO:0000313" key="5">
    <source>
        <dbReference type="EMBL" id="NXR23959.1"/>
    </source>
</evidence>
<dbReference type="AlphaFoldDB" id="A0A7L2JK90"/>
<protein>
    <submittedName>
        <fullName evidence="5">MSMB protein</fullName>
    </submittedName>
</protein>
<feature type="non-terminal residue" evidence="5">
    <location>
        <position position="1"/>
    </location>
</feature>
<sequence>GCMVNGKLYPFGHIERTQDCYTCSCREDGLRCCSLFHTPVGYDKNKCKVVFNRKRCDYDVVQKDDPSKECFVFSRV</sequence>